<proteinExistence type="predicted"/>
<comment type="caution">
    <text evidence="1">The sequence shown here is derived from an EMBL/GenBank/DDBJ whole genome shotgun (WGS) entry which is preliminary data.</text>
</comment>
<dbReference type="AlphaFoldDB" id="E6QJK1"/>
<reference evidence="1" key="1">
    <citation type="submission" date="2009-10" db="EMBL/GenBank/DDBJ databases">
        <title>Diversity of trophic interactions inside an arsenic-rich microbial ecosystem.</title>
        <authorList>
            <person name="Bertin P.N."/>
            <person name="Heinrich-Salmeron A."/>
            <person name="Pelletier E."/>
            <person name="Goulhen-Chollet F."/>
            <person name="Arsene-Ploetze F."/>
            <person name="Gallien S."/>
            <person name="Calteau A."/>
            <person name="Vallenet D."/>
            <person name="Casiot C."/>
            <person name="Chane-Woon-Ming B."/>
            <person name="Giloteaux L."/>
            <person name="Barakat M."/>
            <person name="Bonnefoy V."/>
            <person name="Bruneel O."/>
            <person name="Chandler M."/>
            <person name="Cleiss J."/>
            <person name="Duran R."/>
            <person name="Elbaz-Poulichet F."/>
            <person name="Fonknechten N."/>
            <person name="Lauga B."/>
            <person name="Mornico D."/>
            <person name="Ortet P."/>
            <person name="Schaeffer C."/>
            <person name="Siguier P."/>
            <person name="Alexander Thil Smith A."/>
            <person name="Van Dorsselaer A."/>
            <person name="Weissenbach J."/>
            <person name="Medigue C."/>
            <person name="Le Paslier D."/>
        </authorList>
    </citation>
    <scope>NUCLEOTIDE SEQUENCE</scope>
</reference>
<organism evidence="1">
    <name type="scientific">mine drainage metagenome</name>
    <dbReference type="NCBI Taxonomy" id="410659"/>
    <lineage>
        <taxon>unclassified sequences</taxon>
        <taxon>metagenomes</taxon>
        <taxon>ecological metagenomes</taxon>
    </lineage>
</organism>
<accession>E6QJK1</accession>
<sequence length="55" mass="5770">MVCVITASYPMAEGIAQTAVHHPLQVVSLTSIVAVGIARREGYHPARVAPGNIES</sequence>
<name>E6QJK1_9ZZZZ</name>
<evidence type="ECO:0000313" key="1">
    <source>
        <dbReference type="EMBL" id="CBI07418.1"/>
    </source>
</evidence>
<dbReference type="EMBL" id="CABQ01000088">
    <property type="protein sequence ID" value="CBI07418.1"/>
    <property type="molecule type" value="Genomic_DNA"/>
</dbReference>
<protein>
    <submittedName>
        <fullName evidence="1">Uncharacterized protein</fullName>
    </submittedName>
</protein>
<gene>
    <name evidence="1" type="ORF">CARN6_0751</name>
</gene>